<protein>
    <submittedName>
        <fullName evidence="2">Uncharacterized protein</fullName>
    </submittedName>
</protein>
<feature type="region of interest" description="Disordered" evidence="1">
    <location>
        <begin position="426"/>
        <end position="447"/>
    </location>
</feature>
<feature type="region of interest" description="Disordered" evidence="1">
    <location>
        <begin position="208"/>
        <end position="244"/>
    </location>
</feature>
<accession>A0A6A5W5Q7</accession>
<feature type="compositionally biased region" description="Polar residues" evidence="1">
    <location>
        <begin position="37"/>
        <end position="54"/>
    </location>
</feature>
<feature type="region of interest" description="Disordered" evidence="1">
    <location>
        <begin position="263"/>
        <end position="314"/>
    </location>
</feature>
<reference evidence="2" key="1">
    <citation type="journal article" date="2020" name="Stud. Mycol.">
        <title>101 Dothideomycetes genomes: a test case for predicting lifestyles and emergence of pathogens.</title>
        <authorList>
            <person name="Haridas S."/>
            <person name="Albert R."/>
            <person name="Binder M."/>
            <person name="Bloem J."/>
            <person name="Labutti K."/>
            <person name="Salamov A."/>
            <person name="Andreopoulos B."/>
            <person name="Baker S."/>
            <person name="Barry K."/>
            <person name="Bills G."/>
            <person name="Bluhm B."/>
            <person name="Cannon C."/>
            <person name="Castanera R."/>
            <person name="Culley D."/>
            <person name="Daum C."/>
            <person name="Ezra D."/>
            <person name="Gonzalez J."/>
            <person name="Henrissat B."/>
            <person name="Kuo A."/>
            <person name="Liang C."/>
            <person name="Lipzen A."/>
            <person name="Lutzoni F."/>
            <person name="Magnuson J."/>
            <person name="Mondo S."/>
            <person name="Nolan M."/>
            <person name="Ohm R."/>
            <person name="Pangilinan J."/>
            <person name="Park H.-J."/>
            <person name="Ramirez L."/>
            <person name="Alfaro M."/>
            <person name="Sun H."/>
            <person name="Tritt A."/>
            <person name="Yoshinaga Y."/>
            <person name="Zwiers L.-H."/>
            <person name="Turgeon B."/>
            <person name="Goodwin S."/>
            <person name="Spatafora J."/>
            <person name="Crous P."/>
            <person name="Grigoriev I."/>
        </authorList>
    </citation>
    <scope>NUCLEOTIDE SEQUENCE</scope>
    <source>
        <strain evidence="2">CBS 123094</strain>
    </source>
</reference>
<feature type="region of interest" description="Disordered" evidence="1">
    <location>
        <begin position="527"/>
        <end position="562"/>
    </location>
</feature>
<feature type="compositionally biased region" description="Polar residues" evidence="1">
    <location>
        <begin position="225"/>
        <end position="237"/>
    </location>
</feature>
<sequence>MSTPILPGVGTEVSQQRRPRVPPSLPLPTSARRDSGAEQNAFPSALKPSTTQPWASLREHADHMRAGSPGESGGGRTGGANVRREGFTWDVPSSQGRDAPRRPSTSPMYQPHPDPRQMAASWANTERPNDLERSATSPSIGEAVTRTNTTRSSISSVAIGARRRMQDLSMFGQLKAKPDRGEVSPSPERPKESYRKINKVRRMSTFKLSSVTRKQSMGDEEANRVQLQDGSKSQNQVHPKGNLKDRRNIGQINALKLTLPMELPNLPPRQRSPIAPINMRDIAPPRPRSPKTPWIRETPPAWLSPTNANAPPTIFERTPESEIATSGIPTLSVVPATELPSSSQPSRHTKARKGCHERNRSSQPSSPIDFLAQKSPNPHASEDLKQLGKRSRRWRWSGHANSNELDSPDSTPQQFADHSSFPRLRNMFKRDSGTSSPSSPKKSRRRQSLQLLGTPGPLANMAAPPIFIPPGLHRVPTPPLHSKVKEQLGQFFLDFQGEKRARPSPNAMTGGGIWDSDAVLMSMASNITPTSSSGDEEPPPGPLFNITSHPRDGDLKLDIPVTPGEGYAYPPLPPILTPTFPTSPMWNAYQDSWFRVRIKDKIQEEQELDSMLKMQAEERAKFEWLVPEHLPNSPLCPLHAKYQGPSKGFCAWHGEGRETMDQPSPLIDLQSLVLDAGAGSPNLNGIKNGEGKRRRLVSFSSGS</sequence>
<keyword evidence="3" id="KW-1185">Reference proteome</keyword>
<feature type="compositionally biased region" description="Low complexity" evidence="1">
    <location>
        <begin position="145"/>
        <end position="156"/>
    </location>
</feature>
<evidence type="ECO:0000313" key="2">
    <source>
        <dbReference type="EMBL" id="KAF1995441.1"/>
    </source>
</evidence>
<dbReference type="EMBL" id="ML977639">
    <property type="protein sequence ID" value="KAF1995441.1"/>
    <property type="molecule type" value="Genomic_DNA"/>
</dbReference>
<organism evidence="2 3">
    <name type="scientific">Amniculicola lignicola CBS 123094</name>
    <dbReference type="NCBI Taxonomy" id="1392246"/>
    <lineage>
        <taxon>Eukaryota</taxon>
        <taxon>Fungi</taxon>
        <taxon>Dikarya</taxon>
        <taxon>Ascomycota</taxon>
        <taxon>Pezizomycotina</taxon>
        <taxon>Dothideomycetes</taxon>
        <taxon>Pleosporomycetidae</taxon>
        <taxon>Pleosporales</taxon>
        <taxon>Amniculicolaceae</taxon>
        <taxon>Amniculicola</taxon>
    </lineage>
</organism>
<dbReference type="Proteomes" id="UP000799779">
    <property type="component" value="Unassembled WGS sequence"/>
</dbReference>
<evidence type="ECO:0000313" key="3">
    <source>
        <dbReference type="Proteomes" id="UP000799779"/>
    </source>
</evidence>
<proteinExistence type="predicted"/>
<feature type="region of interest" description="Disordered" evidence="1">
    <location>
        <begin position="1"/>
        <end position="195"/>
    </location>
</feature>
<name>A0A6A5W5Q7_9PLEO</name>
<gene>
    <name evidence="2" type="ORF">P154DRAFT_526361</name>
</gene>
<feature type="region of interest" description="Disordered" evidence="1">
    <location>
        <begin position="336"/>
        <end position="394"/>
    </location>
</feature>
<feature type="compositionally biased region" description="Basic and acidic residues" evidence="1">
    <location>
        <begin position="176"/>
        <end position="195"/>
    </location>
</feature>
<dbReference type="AlphaFoldDB" id="A0A6A5W5Q7"/>
<evidence type="ECO:0000256" key="1">
    <source>
        <dbReference type="SAM" id="MobiDB-lite"/>
    </source>
</evidence>
<dbReference type="OrthoDB" id="3648773at2759"/>